<proteinExistence type="predicted"/>
<dbReference type="AlphaFoldDB" id="A0AAV4ZH45"/>
<dbReference type="Proteomes" id="UP001055247">
    <property type="component" value="Unassembled WGS sequence"/>
</dbReference>
<reference evidence="2" key="2">
    <citation type="submission" date="2021-08" db="EMBL/GenBank/DDBJ databases">
        <authorList>
            <person name="Tani A."/>
            <person name="Ola A."/>
            <person name="Ogura Y."/>
            <person name="Katsura K."/>
            <person name="Hayashi T."/>
        </authorList>
    </citation>
    <scope>NUCLEOTIDE SEQUENCE</scope>
    <source>
        <strain evidence="2">DSM 16372</strain>
    </source>
</reference>
<reference evidence="2" key="1">
    <citation type="journal article" date="2016" name="Front. Microbiol.">
        <title>Genome Sequence of the Piezophilic, Mesophilic Sulfate-Reducing Bacterium Desulfovibrio indicus J2T.</title>
        <authorList>
            <person name="Cao J."/>
            <person name="Maignien L."/>
            <person name="Shao Z."/>
            <person name="Alain K."/>
            <person name="Jebbar M."/>
        </authorList>
    </citation>
    <scope>NUCLEOTIDE SEQUENCE</scope>
    <source>
        <strain evidence="2">DSM 16372</strain>
    </source>
</reference>
<sequence>MSRNPFLDDEGIRDLPDFLRYLEADIRLAASPSFNRRAARPPVEPLPPEAPPVAPVDARPIAQVRTVPPPAPCPAPRRPVRMPDADPRQPAQRRML</sequence>
<organism evidence="2 3">
    <name type="scientific">Methylobacterium hispanicum</name>
    <dbReference type="NCBI Taxonomy" id="270350"/>
    <lineage>
        <taxon>Bacteria</taxon>
        <taxon>Pseudomonadati</taxon>
        <taxon>Pseudomonadota</taxon>
        <taxon>Alphaproteobacteria</taxon>
        <taxon>Hyphomicrobiales</taxon>
        <taxon>Methylobacteriaceae</taxon>
        <taxon>Methylobacterium</taxon>
    </lineage>
</organism>
<name>A0AAV4ZH45_9HYPH</name>
<evidence type="ECO:0000313" key="2">
    <source>
        <dbReference type="EMBL" id="GJD87191.1"/>
    </source>
</evidence>
<protein>
    <submittedName>
        <fullName evidence="2">Uncharacterized protein</fullName>
    </submittedName>
</protein>
<feature type="compositionally biased region" description="Pro residues" evidence="1">
    <location>
        <begin position="67"/>
        <end position="77"/>
    </location>
</feature>
<accession>A0AAV4ZH45</accession>
<gene>
    <name evidence="2" type="ORF">BHAOGJBA_0691</name>
</gene>
<evidence type="ECO:0000313" key="3">
    <source>
        <dbReference type="Proteomes" id="UP001055247"/>
    </source>
</evidence>
<evidence type="ECO:0000256" key="1">
    <source>
        <dbReference type="SAM" id="MobiDB-lite"/>
    </source>
</evidence>
<comment type="caution">
    <text evidence="2">The sequence shown here is derived from an EMBL/GenBank/DDBJ whole genome shotgun (WGS) entry which is preliminary data.</text>
</comment>
<keyword evidence="3" id="KW-1185">Reference proteome</keyword>
<dbReference type="EMBL" id="BPQO01000002">
    <property type="protein sequence ID" value="GJD87191.1"/>
    <property type="molecule type" value="Genomic_DNA"/>
</dbReference>
<feature type="region of interest" description="Disordered" evidence="1">
    <location>
        <begin position="64"/>
        <end position="96"/>
    </location>
</feature>